<dbReference type="Proteomes" id="UP001654237">
    <property type="component" value="Segment"/>
</dbReference>
<evidence type="ECO:0000313" key="2">
    <source>
        <dbReference type="Proteomes" id="UP001654237"/>
    </source>
</evidence>
<name>A0AAT9V708_9CAUD</name>
<accession>A0AAT9V708</accession>
<proteinExistence type="predicted"/>
<keyword evidence="2" id="KW-1185">Reference proteome</keyword>
<sequence length="33" mass="3539">MGAARFTSTSATTRSLWSTAGRLRAIIVRTLSV</sequence>
<reference evidence="1 2" key="1">
    <citation type="journal article" date="2024" name="Can. J. Microbiol.">
        <title>Biological and genomic characteristics of three novel bacteriophages and a phage-plasmid of Klebsiella pneumoniae.</title>
        <authorList>
            <person name="Uskudar-Guclu A."/>
            <person name="Unlu S."/>
            <person name="Salih-Dogan H."/>
            <person name="Yalcin S."/>
            <person name="Basustaoglu A."/>
        </authorList>
    </citation>
    <scope>NUCLEOTIDE SEQUENCE [LARGE SCALE GENOMIC DNA]</scope>
</reference>
<evidence type="ECO:0000313" key="1">
    <source>
        <dbReference type="EMBL" id="WJE88623.1"/>
    </source>
</evidence>
<protein>
    <submittedName>
        <fullName evidence="1">Uncharacterized protein</fullName>
    </submittedName>
</protein>
<dbReference type="EMBL" id="OQ790080">
    <property type="protein sequence ID" value="WJE88623.1"/>
    <property type="molecule type" value="Genomic_DNA"/>
</dbReference>
<organism evidence="1 2">
    <name type="scientific">Klebsiella phage Kpn17</name>
    <dbReference type="NCBI Taxonomy" id="3044025"/>
    <lineage>
        <taxon>Viruses</taxon>
        <taxon>Duplodnaviria</taxon>
        <taxon>Heunggongvirae</taxon>
        <taxon>Uroviricota</taxon>
        <taxon>Caudoviricetes</taxon>
        <taxon>Autographivirales</taxon>
        <taxon>Autotranscriptaviridae</taxon>
        <taxon>Studiervirinae</taxon>
        <taxon>Przondovirus</taxon>
        <taxon>Przondovirus Kpn17</taxon>
    </lineage>
</organism>